<organism evidence="2 3">
    <name type="scientific">Sulfitobacter albidus</name>
    <dbReference type="NCBI Taxonomy" id="2829501"/>
    <lineage>
        <taxon>Bacteria</taxon>
        <taxon>Pseudomonadati</taxon>
        <taxon>Pseudomonadota</taxon>
        <taxon>Alphaproteobacteria</taxon>
        <taxon>Rhodobacterales</taxon>
        <taxon>Roseobacteraceae</taxon>
        <taxon>Sulfitobacter</taxon>
    </lineage>
</organism>
<keyword evidence="2" id="KW-0238">DNA-binding</keyword>
<dbReference type="InterPro" id="IPR018640">
    <property type="entry name" value="DUF2063"/>
</dbReference>
<reference evidence="2" key="1">
    <citation type="submission" date="2021-04" db="EMBL/GenBank/DDBJ databases">
        <title>Complete genome sequence for Sulfitobacter sp. strain JK7-1.</title>
        <authorList>
            <person name="Park S.-J."/>
        </authorList>
    </citation>
    <scope>NUCLEOTIDE SEQUENCE</scope>
    <source>
        <strain evidence="2">JK7-1</strain>
    </source>
</reference>
<dbReference type="RefSeq" id="WP_212705305.1">
    <property type="nucleotide sequence ID" value="NZ_CP073581.1"/>
</dbReference>
<protein>
    <submittedName>
        <fullName evidence="2">DNA-binding domain-containing protein</fullName>
    </submittedName>
</protein>
<dbReference type="Pfam" id="PF09836">
    <property type="entry name" value="DUF2063"/>
    <property type="match status" value="1"/>
</dbReference>
<feature type="domain" description="Putative DNA-binding" evidence="1">
    <location>
        <begin position="4"/>
        <end position="95"/>
    </location>
</feature>
<evidence type="ECO:0000259" key="1">
    <source>
        <dbReference type="Pfam" id="PF09836"/>
    </source>
</evidence>
<name>A0A975JF45_9RHOB</name>
<proteinExistence type="predicted"/>
<evidence type="ECO:0000313" key="2">
    <source>
        <dbReference type="EMBL" id="QUJ77110.1"/>
    </source>
</evidence>
<dbReference type="AlphaFoldDB" id="A0A975JF45"/>
<dbReference type="KEGG" id="sual:KDD17_03520"/>
<accession>A0A975JF45</accession>
<dbReference type="Proteomes" id="UP000683291">
    <property type="component" value="Chromosome 1"/>
</dbReference>
<dbReference type="Gene3D" id="1.10.150.690">
    <property type="entry name" value="DUF2063"/>
    <property type="match status" value="1"/>
</dbReference>
<dbReference type="InterPro" id="IPR044922">
    <property type="entry name" value="DUF2063_N_sf"/>
</dbReference>
<sequence>MPVTQAEFRAALLDAQHPVPEGLVDASGGPAGRRYAVYRNNVTVSLIEAMKLAFPTVRGLLGPQNFDTLVPMFVRAHPPRSPLMMHYGTDFPDFLSGFEPLAHLGYLADVARLDLAMRASYHAGDAAAFDPAALQQPPEDLAQLRLHRAPATRLLRSPWPVFDLWRRARDPNAPKPRAEAQAVLITRPEFDPAPHLLPPGAATWLIALETTSFGAALETTLAAVPDFNFEATLTLTLSTHAFASPKDIA</sequence>
<evidence type="ECO:0000313" key="3">
    <source>
        <dbReference type="Proteomes" id="UP000683291"/>
    </source>
</evidence>
<dbReference type="GO" id="GO:0003677">
    <property type="term" value="F:DNA binding"/>
    <property type="evidence" value="ECO:0007669"/>
    <property type="project" value="UniProtKB-KW"/>
</dbReference>
<gene>
    <name evidence="2" type="ORF">KDD17_03520</name>
</gene>
<keyword evidence="3" id="KW-1185">Reference proteome</keyword>
<dbReference type="EMBL" id="CP073581">
    <property type="protein sequence ID" value="QUJ77110.1"/>
    <property type="molecule type" value="Genomic_DNA"/>
</dbReference>